<organism evidence="1 2">
    <name type="scientific">Paenibacillus shirakamiensis</name>
    <dbReference type="NCBI Taxonomy" id="1265935"/>
    <lineage>
        <taxon>Bacteria</taxon>
        <taxon>Bacillati</taxon>
        <taxon>Bacillota</taxon>
        <taxon>Bacilli</taxon>
        <taxon>Bacillales</taxon>
        <taxon>Paenibacillaceae</taxon>
        <taxon>Paenibacillus</taxon>
    </lineage>
</organism>
<dbReference type="EMBL" id="JAGGLD010000005">
    <property type="protein sequence ID" value="MBP2001977.1"/>
    <property type="molecule type" value="Genomic_DNA"/>
</dbReference>
<protein>
    <submittedName>
        <fullName evidence="1">Uncharacterized protein</fullName>
    </submittedName>
</protein>
<comment type="caution">
    <text evidence="1">The sequence shown here is derived from an EMBL/GenBank/DDBJ whole genome shotgun (WGS) entry which is preliminary data.</text>
</comment>
<keyword evidence="2" id="KW-1185">Reference proteome</keyword>
<evidence type="ECO:0000313" key="1">
    <source>
        <dbReference type="EMBL" id="MBP2001977.1"/>
    </source>
</evidence>
<name>A0ABS4JJV6_9BACL</name>
<proteinExistence type="predicted"/>
<accession>A0ABS4JJV6</accession>
<evidence type="ECO:0000313" key="2">
    <source>
        <dbReference type="Proteomes" id="UP001519288"/>
    </source>
</evidence>
<reference evidence="1 2" key="1">
    <citation type="submission" date="2021-03" db="EMBL/GenBank/DDBJ databases">
        <title>Genomic Encyclopedia of Type Strains, Phase IV (KMG-IV): sequencing the most valuable type-strain genomes for metagenomic binning, comparative biology and taxonomic classification.</title>
        <authorList>
            <person name="Goeker M."/>
        </authorList>
    </citation>
    <scope>NUCLEOTIDE SEQUENCE [LARGE SCALE GENOMIC DNA]</scope>
    <source>
        <strain evidence="1 2">DSM 26806</strain>
    </source>
</reference>
<sequence length="111" mass="12535">MAQKMDAHKAAGLLDKWVAFYDMNNPQAWERDEYGFVKDTCKAMQFASQILRGKGGTPRPAQLKDAADQLVDWVEEYEMDNPGAWEKENVAFVREVVEAINVAVSVLKGKK</sequence>
<dbReference type="Proteomes" id="UP001519288">
    <property type="component" value="Unassembled WGS sequence"/>
</dbReference>
<gene>
    <name evidence="1" type="ORF">J2Z69_003033</name>
</gene>
<dbReference type="RefSeq" id="WP_209864234.1">
    <property type="nucleotide sequence ID" value="NZ_JAGGLD010000005.1"/>
</dbReference>